<feature type="transmembrane region" description="Helical" evidence="10">
    <location>
        <begin position="358"/>
        <end position="380"/>
    </location>
</feature>
<dbReference type="UniPathway" id="UPA00378"/>
<evidence type="ECO:0000313" key="12">
    <source>
        <dbReference type="EMBL" id="SYW83754.1"/>
    </source>
</evidence>
<dbReference type="Proteomes" id="UP000658997">
    <property type="component" value="Unassembled WGS sequence"/>
</dbReference>
<keyword evidence="14" id="KW-1185">Reference proteome</keyword>
<keyword evidence="8 10" id="KW-1133">Transmembrane helix</keyword>
<dbReference type="EMBL" id="LT558137">
    <property type="protein sequence ID" value="SAM86212.1"/>
    <property type="molecule type" value="Genomic_DNA"/>
</dbReference>
<protein>
    <recommendedName>
        <fullName evidence="10">Mannosyltransferase</fullName>
        <ecNumber evidence="10">2.4.1.-</ecNumber>
    </recommendedName>
</protein>
<feature type="transmembrane region" description="Helical" evidence="10">
    <location>
        <begin position="243"/>
        <end position="270"/>
    </location>
</feature>
<dbReference type="PANTHER" id="PTHR22760:SF2">
    <property type="entry name" value="ALPHA-1,2-MANNOSYLTRANSFERASE ALG9"/>
    <property type="match status" value="1"/>
</dbReference>
<comment type="similarity">
    <text evidence="3 10">Belongs to the glycosyltransferase 22 family.</text>
</comment>
<evidence type="ECO:0000313" key="13">
    <source>
        <dbReference type="Proteomes" id="UP000179920"/>
    </source>
</evidence>
<dbReference type="PANTHER" id="PTHR22760">
    <property type="entry name" value="GLYCOSYLTRANSFERASE"/>
    <property type="match status" value="1"/>
</dbReference>
<evidence type="ECO:0000256" key="5">
    <source>
        <dbReference type="ARBA" id="ARBA00022679"/>
    </source>
</evidence>
<comment type="subcellular location">
    <subcellularLocation>
        <location evidence="1 10">Endoplasmic reticulum membrane</location>
        <topology evidence="1 10">Multi-pass membrane protein</topology>
    </subcellularLocation>
</comment>
<dbReference type="AlphaFoldDB" id="A0A1K0GDS3"/>
<keyword evidence="5 11" id="KW-0808">Transferase</keyword>
<reference evidence="12" key="3">
    <citation type="submission" date="2018-08" db="EMBL/GenBank/DDBJ databases">
        <authorList>
            <person name="Guldener U."/>
        </authorList>
    </citation>
    <scope>NUCLEOTIDE SEQUENCE</scope>
    <source>
        <strain evidence="12">UB2</strain>
    </source>
</reference>
<keyword evidence="9 10" id="KW-0472">Membrane</keyword>
<proteinExistence type="inferred from homology"/>
<keyword evidence="4 10" id="KW-0328">Glycosyltransferase</keyword>
<reference evidence="11" key="1">
    <citation type="submission" date="2016-04" db="EMBL/GenBank/DDBJ databases">
        <authorList>
            <person name="Evans L.H."/>
            <person name="Alamgir A."/>
            <person name="Owens N."/>
            <person name="Weber N.D."/>
            <person name="Virtaneva K."/>
            <person name="Barbian K."/>
            <person name="Babar A."/>
            <person name="Rosenke K."/>
        </authorList>
    </citation>
    <scope>NUCLEOTIDE SEQUENCE</scope>
    <source>
        <strain evidence="11">UB2112</strain>
    </source>
</reference>
<comment type="pathway">
    <text evidence="2">Protein modification; protein glycosylation.</text>
</comment>
<evidence type="ECO:0000256" key="9">
    <source>
        <dbReference type="ARBA" id="ARBA00023136"/>
    </source>
</evidence>
<evidence type="ECO:0000313" key="14">
    <source>
        <dbReference type="Proteomes" id="UP000658997"/>
    </source>
</evidence>
<accession>A0A1K0GDS3</accession>
<gene>
    <name evidence="12" type="ORF">UBRO2_05310</name>
    <name evidence="11" type="ORF">UBRO_08641</name>
</gene>
<evidence type="ECO:0000256" key="7">
    <source>
        <dbReference type="ARBA" id="ARBA00022824"/>
    </source>
</evidence>
<dbReference type="EMBL" id="ULHB01000158">
    <property type="protein sequence ID" value="SYW83754.1"/>
    <property type="molecule type" value="Genomic_DNA"/>
</dbReference>
<reference evidence="13" key="2">
    <citation type="submission" date="2016-04" db="EMBL/GenBank/DDBJ databases">
        <authorList>
            <person name="Guldener U."/>
            <person name="Guldener U."/>
        </authorList>
    </citation>
    <scope>NUCLEOTIDE SEQUENCE [LARGE SCALE GENOMIC DNA]</scope>
    <source>
        <strain evidence="13">UB2112</strain>
    </source>
</reference>
<dbReference type="Proteomes" id="UP000179920">
    <property type="component" value="Chromosome XXI"/>
</dbReference>
<keyword evidence="7 10" id="KW-0256">Endoplasmic reticulum</keyword>
<evidence type="ECO:0000256" key="1">
    <source>
        <dbReference type="ARBA" id="ARBA00004477"/>
    </source>
</evidence>
<evidence type="ECO:0000256" key="6">
    <source>
        <dbReference type="ARBA" id="ARBA00022692"/>
    </source>
</evidence>
<dbReference type="GO" id="GO:0006487">
    <property type="term" value="P:protein N-linked glycosylation"/>
    <property type="evidence" value="ECO:0007669"/>
    <property type="project" value="TreeGrafter"/>
</dbReference>
<evidence type="ECO:0000313" key="11">
    <source>
        <dbReference type="EMBL" id="SAM86212.1"/>
    </source>
</evidence>
<name>A0A1K0GDS3_9BASI</name>
<organism evidence="11 13">
    <name type="scientific">Ustilago bromivora</name>
    <dbReference type="NCBI Taxonomy" id="307758"/>
    <lineage>
        <taxon>Eukaryota</taxon>
        <taxon>Fungi</taxon>
        <taxon>Dikarya</taxon>
        <taxon>Basidiomycota</taxon>
        <taxon>Ustilaginomycotina</taxon>
        <taxon>Ustilaginomycetes</taxon>
        <taxon>Ustilaginales</taxon>
        <taxon>Ustilaginaceae</taxon>
        <taxon>Ustilago</taxon>
    </lineage>
</organism>
<evidence type="ECO:0000256" key="4">
    <source>
        <dbReference type="ARBA" id="ARBA00022676"/>
    </source>
</evidence>
<feature type="transmembrane region" description="Helical" evidence="10">
    <location>
        <begin position="409"/>
        <end position="431"/>
    </location>
</feature>
<dbReference type="EC" id="2.4.1.-" evidence="10"/>
<evidence type="ECO:0000256" key="3">
    <source>
        <dbReference type="ARBA" id="ARBA00007063"/>
    </source>
</evidence>
<dbReference type="Pfam" id="PF03901">
    <property type="entry name" value="Glyco_transf_22"/>
    <property type="match status" value="1"/>
</dbReference>
<evidence type="ECO:0000256" key="2">
    <source>
        <dbReference type="ARBA" id="ARBA00004922"/>
    </source>
</evidence>
<evidence type="ECO:0000256" key="10">
    <source>
        <dbReference type="RuleBase" id="RU363075"/>
    </source>
</evidence>
<feature type="transmembrane region" description="Helical" evidence="10">
    <location>
        <begin position="437"/>
        <end position="456"/>
    </location>
</feature>
<sequence length="791" mass="88854">MATPNVPRGQALRFQKKGDPAFAKATAAKDAAAADALLSRRNALFQDYARAHQKPAWSPSISAAFRFLIIIRVSSAMYSVIKDCDETFGYWEPLHLLVFPRRKQHASVPFQSWEYSPEFAIRSWAFIAQFLPLTKLLAYFGVGKRQIFFAVRLLLAFISSFVDARFYKAVADVFSARVGRYCLMALAASAGIYEASTALLPSTFVMHATTLAFSSYLYPARLPSSDPSVLSNPSQRPFRGERLLVATLSFAAGAVLGWPFAIILAAPYLLEQLFFRGDDIIANNKYSNWILARWSTAIGAAVLSAFLVLPVLAVDTLAYGKLSFVPLNTVLYNLFSHSRGAGPELYGTEPWSFYFSNLLLNFNVFFPLALLSLPLLFVTARFDPRRFQRPALEASAKKGHVLVEQPSSLFTLALFRIAPFYLWFVVLSLQAHKEERFMYPAYTLLCMNAAVSLYLIRTLAEVTFVKVTKSPYRASKSSLFTTITSSVLALSVVLGVLRSVGQLNNYHAPFDVLFHFEGYELPRVVADLFPETLSPVIQQRIARGLSPVATEQEKDYNDRGLGEENKGNSVDLTISLEPLKSLEKPIRLCYGKEWHRFPTHFLVPAGVEVEWIKSQFTGILPKHFDVDASSTIQEPDLVVRTLDATLAWAWPWSSVTRRVQIGFNDLNKEEFDRYVDVSSCDYLVDLDLPHRSLASGFKESINEPRYATKTDDWDRVFCGAFLDAEFSRPVTDPRDSLFRKAVQKVAAALHRAFWLPKSCPGNANVYGDYCMLRNRDSTFQPAAVKTQPHRA</sequence>
<dbReference type="OrthoDB" id="497541at2759"/>
<evidence type="ECO:0000256" key="8">
    <source>
        <dbReference type="ARBA" id="ARBA00022989"/>
    </source>
</evidence>
<dbReference type="GO" id="GO:0005789">
    <property type="term" value="C:endoplasmic reticulum membrane"/>
    <property type="evidence" value="ECO:0007669"/>
    <property type="project" value="UniProtKB-SubCell"/>
</dbReference>
<feature type="transmembrane region" description="Helical" evidence="10">
    <location>
        <begin position="477"/>
        <end position="497"/>
    </location>
</feature>
<keyword evidence="6 10" id="KW-0812">Transmembrane</keyword>
<feature type="transmembrane region" description="Helical" evidence="10">
    <location>
        <begin position="291"/>
        <end position="313"/>
    </location>
</feature>
<dbReference type="GO" id="GO:0000026">
    <property type="term" value="F:alpha-1,2-mannosyltransferase activity"/>
    <property type="evidence" value="ECO:0007669"/>
    <property type="project" value="TreeGrafter"/>
</dbReference>
<dbReference type="InterPro" id="IPR005599">
    <property type="entry name" value="GPI_mannosylTrfase"/>
</dbReference>